<dbReference type="FunFam" id="2.60.40.1180:FF:000008">
    <property type="entry name" value="Alpha-galactosidase"/>
    <property type="match status" value="1"/>
</dbReference>
<evidence type="ECO:0000256" key="1">
    <source>
        <dbReference type="ARBA" id="ARBA00001255"/>
    </source>
</evidence>
<dbReference type="PANTHER" id="PTHR11452:SF75">
    <property type="entry name" value="ALPHA-GALACTOSIDASE MEL1"/>
    <property type="match status" value="1"/>
</dbReference>
<dbReference type="Pfam" id="PF16499">
    <property type="entry name" value="Melibiase_2"/>
    <property type="match status" value="1"/>
</dbReference>
<dbReference type="CDD" id="cd14792">
    <property type="entry name" value="GH27"/>
    <property type="match status" value="1"/>
</dbReference>
<dbReference type="GO" id="GO:0016052">
    <property type="term" value="P:carbohydrate catabolic process"/>
    <property type="evidence" value="ECO:0007669"/>
    <property type="project" value="UniProtKB-ARBA"/>
</dbReference>
<dbReference type="Gene3D" id="2.60.40.1180">
    <property type="entry name" value="Golgi alpha-mannosidase II"/>
    <property type="match status" value="1"/>
</dbReference>
<dbReference type="EMBL" id="CP030840">
    <property type="protein sequence ID" value="AXC13884.1"/>
    <property type="molecule type" value="Genomic_DNA"/>
</dbReference>
<evidence type="ECO:0000256" key="5">
    <source>
        <dbReference type="ARBA" id="ARBA00022801"/>
    </source>
</evidence>
<dbReference type="InterPro" id="IPR002241">
    <property type="entry name" value="Glyco_hydro_27"/>
</dbReference>
<dbReference type="EC" id="3.2.1.22" evidence="3 8"/>
<reference evidence="10 11" key="1">
    <citation type="journal article" date="2018" name="Front. Microbiol.">
        <title>Hydrolytic Capabilities as a Key to Environmental Success: Chitinolytic and Cellulolytic Acidobacteria From Acidic Sub-arctic Soils and Boreal Peatlands.</title>
        <authorList>
            <person name="Belova S.E."/>
            <person name="Ravin N.V."/>
            <person name="Pankratov T.A."/>
            <person name="Rakitin A.L."/>
            <person name="Ivanova A.A."/>
            <person name="Beletsky A.V."/>
            <person name="Mardanov A.V."/>
            <person name="Sinninghe Damste J.S."/>
            <person name="Dedysh S.N."/>
        </authorList>
    </citation>
    <scope>NUCLEOTIDE SEQUENCE [LARGE SCALE GENOMIC DNA]</scope>
    <source>
        <strain evidence="10 11">SBC82</strain>
    </source>
</reference>
<dbReference type="PRINTS" id="PR00740">
    <property type="entry name" value="GLHYDRLASE27"/>
</dbReference>
<keyword evidence="4" id="KW-0732">Signal</keyword>
<dbReference type="AlphaFoldDB" id="A0A2Z5G4X4"/>
<evidence type="ECO:0000256" key="8">
    <source>
        <dbReference type="RuleBase" id="RU361168"/>
    </source>
</evidence>
<sequence>MAALALTCSLAGTSGNALENSLARTPPMGWNSWITFELKVDEKLVRSMADAMVTSGMKDAGYVYLVVDAGWKGKQRGPRGELVADPAKFPSGIKALADYIHSKGLKFGIYTDAGIKDCDSGAPGSHDHEAQDAATFASWGVDFVKEDWCNTAGLKAQEVYTKMSRALRDTGRPITFSMCEWGDNHPWLWGADVANMWRTTGDSKQCWDCGHDTKDKPGGYPRGWTLILDAQPTLKQYAAPGHWNDADILVAGVRGVPVEESRANFSLWSILASPLFVGADLRSLSPKLKDIFLNKEVIAVDQDPAGIEGDRVAKRGDGEVWARPLANHDTAVVLFNRGPSPKTIAVLWTDIRKTSNETLTVRDLWMHRDMGGHRGEYSAMVPSHGVVMLRIGPSQP</sequence>
<dbReference type="InterPro" id="IPR017853">
    <property type="entry name" value="GH"/>
</dbReference>
<dbReference type="KEGG" id="abas:ACPOL_4612"/>
<dbReference type="SUPFAM" id="SSF51445">
    <property type="entry name" value="(Trans)glycosidases"/>
    <property type="match status" value="1"/>
</dbReference>
<dbReference type="Pfam" id="PF17801">
    <property type="entry name" value="Melibiase_C"/>
    <property type="match status" value="1"/>
</dbReference>
<comment type="similarity">
    <text evidence="2 8">Belongs to the glycosyl hydrolase 27 family.</text>
</comment>
<keyword evidence="5 8" id="KW-0378">Hydrolase</keyword>
<evidence type="ECO:0000313" key="10">
    <source>
        <dbReference type="EMBL" id="AXC13884.1"/>
    </source>
</evidence>
<dbReference type="GO" id="GO:0004557">
    <property type="term" value="F:alpha-galactosidase activity"/>
    <property type="evidence" value="ECO:0007669"/>
    <property type="project" value="UniProtKB-EC"/>
</dbReference>
<evidence type="ECO:0000259" key="9">
    <source>
        <dbReference type="Pfam" id="PF17801"/>
    </source>
</evidence>
<keyword evidence="6 8" id="KW-1015">Disulfide bond</keyword>
<dbReference type="FunFam" id="3.20.20.70:FF:000202">
    <property type="entry name" value="Alpha-galactosidase"/>
    <property type="match status" value="1"/>
</dbReference>
<evidence type="ECO:0000256" key="3">
    <source>
        <dbReference type="ARBA" id="ARBA00012755"/>
    </source>
</evidence>
<dbReference type="InterPro" id="IPR013785">
    <property type="entry name" value="Aldolase_TIM"/>
</dbReference>
<feature type="domain" description="Alpha galactosidase C-terminal" evidence="9">
    <location>
        <begin position="316"/>
        <end position="391"/>
    </location>
</feature>
<organism evidence="10 11">
    <name type="scientific">Acidisarcina polymorpha</name>
    <dbReference type="NCBI Taxonomy" id="2211140"/>
    <lineage>
        <taxon>Bacteria</taxon>
        <taxon>Pseudomonadati</taxon>
        <taxon>Acidobacteriota</taxon>
        <taxon>Terriglobia</taxon>
        <taxon>Terriglobales</taxon>
        <taxon>Acidobacteriaceae</taxon>
        <taxon>Acidisarcina</taxon>
    </lineage>
</organism>
<protein>
    <recommendedName>
        <fullName evidence="3 8">Alpha-galactosidase</fullName>
        <ecNumber evidence="3 8">3.2.1.22</ecNumber>
    </recommendedName>
    <alternativeName>
        <fullName evidence="8">Melibiase</fullName>
    </alternativeName>
</protein>
<accession>A0A2Z5G4X4</accession>
<evidence type="ECO:0000256" key="6">
    <source>
        <dbReference type="ARBA" id="ARBA00023157"/>
    </source>
</evidence>
<proteinExistence type="inferred from homology"/>
<evidence type="ECO:0000256" key="4">
    <source>
        <dbReference type="ARBA" id="ARBA00022729"/>
    </source>
</evidence>
<dbReference type="PANTHER" id="PTHR11452">
    <property type="entry name" value="ALPHA-GALACTOSIDASE/ALPHA-N-ACETYLGALACTOSAMINIDASE"/>
    <property type="match status" value="1"/>
</dbReference>
<evidence type="ECO:0000256" key="2">
    <source>
        <dbReference type="ARBA" id="ARBA00009743"/>
    </source>
</evidence>
<dbReference type="InterPro" id="IPR041233">
    <property type="entry name" value="Melibiase_C"/>
</dbReference>
<dbReference type="Gene3D" id="3.20.20.70">
    <property type="entry name" value="Aldolase class I"/>
    <property type="match status" value="1"/>
</dbReference>
<dbReference type="InterPro" id="IPR013780">
    <property type="entry name" value="Glyco_hydro_b"/>
</dbReference>
<evidence type="ECO:0000256" key="7">
    <source>
        <dbReference type="ARBA" id="ARBA00023295"/>
    </source>
</evidence>
<keyword evidence="11" id="KW-1185">Reference proteome</keyword>
<name>A0A2Z5G4X4_9BACT</name>
<dbReference type="Proteomes" id="UP000253606">
    <property type="component" value="Chromosome"/>
</dbReference>
<keyword evidence="7 8" id="KW-0326">Glycosidase</keyword>
<evidence type="ECO:0000313" key="11">
    <source>
        <dbReference type="Proteomes" id="UP000253606"/>
    </source>
</evidence>
<dbReference type="SUPFAM" id="SSF51011">
    <property type="entry name" value="Glycosyl hydrolase domain"/>
    <property type="match status" value="1"/>
</dbReference>
<gene>
    <name evidence="10" type="ORF">ACPOL_4612</name>
</gene>
<comment type="catalytic activity">
    <reaction evidence="1 8">
        <text>Hydrolysis of terminal, non-reducing alpha-D-galactose residues in alpha-D-galactosides, including galactose oligosaccharides, galactomannans and galactolipids.</text>
        <dbReference type="EC" id="3.2.1.22"/>
    </reaction>
</comment>